<dbReference type="Proteomes" id="UP000772434">
    <property type="component" value="Unassembled WGS sequence"/>
</dbReference>
<protein>
    <submittedName>
        <fullName evidence="1">Uncharacterized protein</fullName>
    </submittedName>
</protein>
<proteinExistence type="predicted"/>
<dbReference type="AlphaFoldDB" id="A0A9P5P4A1"/>
<name>A0A9P5P4A1_9AGAR</name>
<evidence type="ECO:0000313" key="2">
    <source>
        <dbReference type="Proteomes" id="UP000772434"/>
    </source>
</evidence>
<keyword evidence="2" id="KW-1185">Reference proteome</keyword>
<comment type="caution">
    <text evidence="1">The sequence shown here is derived from an EMBL/GenBank/DDBJ whole genome shotgun (WGS) entry which is preliminary data.</text>
</comment>
<dbReference type="OrthoDB" id="3003360at2759"/>
<organism evidence="1 2">
    <name type="scientific">Rhodocollybia butyracea</name>
    <dbReference type="NCBI Taxonomy" id="206335"/>
    <lineage>
        <taxon>Eukaryota</taxon>
        <taxon>Fungi</taxon>
        <taxon>Dikarya</taxon>
        <taxon>Basidiomycota</taxon>
        <taxon>Agaricomycotina</taxon>
        <taxon>Agaricomycetes</taxon>
        <taxon>Agaricomycetidae</taxon>
        <taxon>Agaricales</taxon>
        <taxon>Marasmiineae</taxon>
        <taxon>Omphalotaceae</taxon>
        <taxon>Rhodocollybia</taxon>
    </lineage>
</organism>
<accession>A0A9P5P4A1</accession>
<dbReference type="EMBL" id="JADNRY010001137">
    <property type="protein sequence ID" value="KAF9020578.1"/>
    <property type="molecule type" value="Genomic_DNA"/>
</dbReference>
<gene>
    <name evidence="1" type="ORF">BDP27DRAFT_1354352</name>
</gene>
<reference evidence="1" key="1">
    <citation type="submission" date="2020-11" db="EMBL/GenBank/DDBJ databases">
        <authorList>
            <consortium name="DOE Joint Genome Institute"/>
            <person name="Ahrendt S."/>
            <person name="Riley R."/>
            <person name="Andreopoulos W."/>
            <person name="Labutti K."/>
            <person name="Pangilinan J."/>
            <person name="Ruiz-Duenas F.J."/>
            <person name="Barrasa J.M."/>
            <person name="Sanchez-Garcia M."/>
            <person name="Camarero S."/>
            <person name="Miyauchi S."/>
            <person name="Serrano A."/>
            <person name="Linde D."/>
            <person name="Babiker R."/>
            <person name="Drula E."/>
            <person name="Ayuso-Fernandez I."/>
            <person name="Pacheco R."/>
            <person name="Padilla G."/>
            <person name="Ferreira P."/>
            <person name="Barriuso J."/>
            <person name="Kellner H."/>
            <person name="Castanera R."/>
            <person name="Alfaro M."/>
            <person name="Ramirez L."/>
            <person name="Pisabarro A.G."/>
            <person name="Kuo A."/>
            <person name="Tritt A."/>
            <person name="Lipzen A."/>
            <person name="He G."/>
            <person name="Yan M."/>
            <person name="Ng V."/>
            <person name="Cullen D."/>
            <person name="Martin F."/>
            <person name="Rosso M.-N."/>
            <person name="Henrissat B."/>
            <person name="Hibbett D."/>
            <person name="Martinez A.T."/>
            <person name="Grigoriev I.V."/>
        </authorList>
    </citation>
    <scope>NUCLEOTIDE SEQUENCE</scope>
    <source>
        <strain evidence="1">AH 40177</strain>
    </source>
</reference>
<evidence type="ECO:0000313" key="1">
    <source>
        <dbReference type="EMBL" id="KAF9020578.1"/>
    </source>
</evidence>
<sequence>MSSSITEPLSDSAETEETNLHYVSSLIKAFKDGTALDASYNSILKAVLKNAKSRDALMKAIMDNTKLSQSMVADFPNAIAITRTEFNASAHIPRAVEKQLDPPLGTKGFSNQIYKVDGTNWTLDVYAYRHANSNNVTLIVLHSGFSEAIMTSFVLWTTPESASQFQYPVTYDSQLDDDRYSYTIDSTYSINMIGPDGKNPIVFKAIYRETFISQFMAGGIGQGNGPTYLSFAQLSGQTYGMSVFNASFEVGTSIFIELLQDCIGSGTYTGRVEVMV</sequence>